<sequence length="465" mass="50130">MERFMKIAIVGAGFTGTALAIALLDRAPAGTTLVLIEPRGVYGRGLAYSTDDPRHLLNVAAGRMSVRADQPDHLTRWLARQPAASAAPYDADSFIPRELYGRYLGESLDRAEATACAGLRRVPDEVVDVDRLGSGFRLRLRQGGALSADAVAICTGHPRSLAGTGRPSGGTIWTDDAASIGRDDRVLLVGTGLTMVDRVLTLVGRGHRGPITAVSRRGRLHLPHLPQRAQPVSVSVAEARPRLLPLLRAVRSAVRAAQSRGCDWRAVLDGLRPHIQRVWNGLSTEEKRRAIRHLRPYWDTHRHRMAPQVAAEIAALIATERLEVLAARYESIERGEAGLVVRYRRRGRRVTTVRSFDHVMDCAGVDLDVTRERGTLPASLVDGGLAAPGPLGLGLDVDPAGRCFNAAGRVEHGLFALGPLARGVLWEITAVGEIRQQCLEAAHALLAARAERHAGAVIEAAPAPL</sequence>
<accession>A0A8B2NXU4</accession>
<dbReference type="Proteomes" id="UP000249590">
    <property type="component" value="Unassembled WGS sequence"/>
</dbReference>
<dbReference type="SUPFAM" id="SSF51905">
    <property type="entry name" value="FAD/NAD(P)-binding domain"/>
    <property type="match status" value="1"/>
</dbReference>
<evidence type="ECO:0000313" key="2">
    <source>
        <dbReference type="EMBL" id="RAI02182.1"/>
    </source>
</evidence>
<dbReference type="Pfam" id="PF13454">
    <property type="entry name" value="NAD_binding_9"/>
    <property type="match status" value="1"/>
</dbReference>
<gene>
    <name evidence="2" type="ORF">DLJ53_12510</name>
</gene>
<reference evidence="2 3" key="1">
    <citation type="submission" date="2018-05" db="EMBL/GenBank/DDBJ databases">
        <title>Acuticoccus sediminis sp. nov., isolated from deep-sea sediment of Indian Ocean.</title>
        <authorList>
            <person name="Liu X."/>
            <person name="Lai Q."/>
            <person name="Du Y."/>
            <person name="Sun F."/>
            <person name="Zhang X."/>
            <person name="Wang S."/>
            <person name="Shao Z."/>
        </authorList>
    </citation>
    <scope>NUCLEOTIDE SEQUENCE [LARGE SCALE GENOMIC DNA]</scope>
    <source>
        <strain evidence="2 3">PTG4-2</strain>
    </source>
</reference>
<feature type="domain" description="FAD-dependent urate hydroxylase HpyO/Asp monooxygenase CreE-like FAD/NAD(P)-binding" evidence="1">
    <location>
        <begin position="8"/>
        <end position="157"/>
    </location>
</feature>
<evidence type="ECO:0000259" key="1">
    <source>
        <dbReference type="Pfam" id="PF13454"/>
    </source>
</evidence>
<dbReference type="EMBL" id="QHHQ01000002">
    <property type="protein sequence ID" value="RAI02182.1"/>
    <property type="molecule type" value="Genomic_DNA"/>
</dbReference>
<protein>
    <recommendedName>
        <fullName evidence="1">FAD-dependent urate hydroxylase HpyO/Asp monooxygenase CreE-like FAD/NAD(P)-binding domain-containing protein</fullName>
    </recommendedName>
</protein>
<dbReference type="AlphaFoldDB" id="A0A8B2NXU4"/>
<dbReference type="InterPro" id="IPR038732">
    <property type="entry name" value="HpyO/CreE_NAD-binding"/>
</dbReference>
<dbReference type="PANTHER" id="PTHR40254:SF1">
    <property type="entry name" value="BLR0577 PROTEIN"/>
    <property type="match status" value="1"/>
</dbReference>
<keyword evidence="3" id="KW-1185">Reference proteome</keyword>
<name>A0A8B2NXU4_9HYPH</name>
<dbReference type="PANTHER" id="PTHR40254">
    <property type="entry name" value="BLR0577 PROTEIN"/>
    <property type="match status" value="1"/>
</dbReference>
<dbReference type="InterPro" id="IPR036188">
    <property type="entry name" value="FAD/NAD-bd_sf"/>
</dbReference>
<dbReference type="InterPro" id="IPR052189">
    <property type="entry name" value="L-asp_N-monooxygenase_NS-form"/>
</dbReference>
<evidence type="ECO:0000313" key="3">
    <source>
        <dbReference type="Proteomes" id="UP000249590"/>
    </source>
</evidence>
<comment type="caution">
    <text evidence="2">The sequence shown here is derived from an EMBL/GenBank/DDBJ whole genome shotgun (WGS) entry which is preliminary data.</text>
</comment>
<proteinExistence type="predicted"/>
<organism evidence="2 3">
    <name type="scientific">Acuticoccus sediminis</name>
    <dbReference type="NCBI Taxonomy" id="2184697"/>
    <lineage>
        <taxon>Bacteria</taxon>
        <taxon>Pseudomonadati</taxon>
        <taxon>Pseudomonadota</taxon>
        <taxon>Alphaproteobacteria</taxon>
        <taxon>Hyphomicrobiales</taxon>
        <taxon>Amorphaceae</taxon>
        <taxon>Acuticoccus</taxon>
    </lineage>
</organism>
<dbReference type="Gene3D" id="3.50.50.60">
    <property type="entry name" value="FAD/NAD(P)-binding domain"/>
    <property type="match status" value="1"/>
</dbReference>